<dbReference type="PROSITE" id="PS51054">
    <property type="entry name" value="ORANGE"/>
    <property type="match status" value="1"/>
</dbReference>
<keyword evidence="3" id="KW-0678">Repressor</keyword>
<dbReference type="SUPFAM" id="SSF158457">
    <property type="entry name" value="Orange domain-like"/>
    <property type="match status" value="1"/>
</dbReference>
<dbReference type="GO" id="GO:0006355">
    <property type="term" value="P:regulation of DNA-templated transcription"/>
    <property type="evidence" value="ECO:0007669"/>
    <property type="project" value="InterPro"/>
</dbReference>
<evidence type="ECO:0000259" key="14">
    <source>
        <dbReference type="PROSITE" id="PS51054"/>
    </source>
</evidence>
<reference evidence="15" key="1">
    <citation type="submission" date="2020-10" db="EMBL/GenBank/DDBJ databases">
        <title>Chromosome-scale genome assembly of the Allis shad, Alosa alosa.</title>
        <authorList>
            <person name="Margot Z."/>
            <person name="Christophe K."/>
            <person name="Cabau C."/>
            <person name="Louis A."/>
            <person name="Berthelot C."/>
            <person name="Parey E."/>
            <person name="Roest Crollius H."/>
            <person name="Montfort J."/>
            <person name="Robinson-Rechavi M."/>
            <person name="Bucao C."/>
            <person name="Bouchez O."/>
            <person name="Gislard M."/>
            <person name="Lluch J."/>
            <person name="Milhes M."/>
            <person name="Lampietro C."/>
            <person name="Lopez Roques C."/>
            <person name="Donnadieu C."/>
            <person name="Braasch I."/>
            <person name="Desvignes T."/>
            <person name="Postlethwait J."/>
            <person name="Bobe J."/>
            <person name="Guiguen Y."/>
        </authorList>
    </citation>
    <scope>NUCLEOTIDE SEQUENCE</scope>
    <source>
        <strain evidence="15">M-15738</strain>
        <tissue evidence="15">Blood</tissue>
    </source>
</reference>
<dbReference type="Gene3D" id="4.10.280.10">
    <property type="entry name" value="Helix-loop-helix DNA-binding domain"/>
    <property type="match status" value="1"/>
</dbReference>
<dbReference type="Pfam" id="PF00010">
    <property type="entry name" value="HLH"/>
    <property type="match status" value="1"/>
</dbReference>
<feature type="region of interest" description="Disordered" evidence="12">
    <location>
        <begin position="189"/>
        <end position="226"/>
    </location>
</feature>
<comment type="caution">
    <text evidence="15">The sequence shown here is derived from an EMBL/GenBank/DDBJ whole genome shotgun (WGS) entry which is preliminary data.</text>
</comment>
<dbReference type="InterPro" id="IPR050370">
    <property type="entry name" value="HES_HEY"/>
</dbReference>
<evidence type="ECO:0000256" key="2">
    <source>
        <dbReference type="ARBA" id="ARBA00022473"/>
    </source>
</evidence>
<dbReference type="InterPro" id="IPR036638">
    <property type="entry name" value="HLH_DNA-bd_sf"/>
</dbReference>
<evidence type="ECO:0000259" key="13">
    <source>
        <dbReference type="PROSITE" id="PS50888"/>
    </source>
</evidence>
<comment type="subunit">
    <text evidence="9">Transcription repression requires formation of a complex with a corepressor protein of the Groucho/TLE family. Interacts with HES1.</text>
</comment>
<evidence type="ECO:0000313" key="16">
    <source>
        <dbReference type="Proteomes" id="UP000823561"/>
    </source>
</evidence>
<evidence type="ECO:0000256" key="5">
    <source>
        <dbReference type="ARBA" id="ARBA00023015"/>
    </source>
</evidence>
<dbReference type="GO" id="GO:0046983">
    <property type="term" value="F:protein dimerization activity"/>
    <property type="evidence" value="ECO:0007669"/>
    <property type="project" value="InterPro"/>
</dbReference>
<evidence type="ECO:0000256" key="1">
    <source>
        <dbReference type="ARBA" id="ARBA00004123"/>
    </source>
</evidence>
<dbReference type="InterPro" id="IPR003650">
    <property type="entry name" value="Orange_dom"/>
</dbReference>
<evidence type="ECO:0000256" key="4">
    <source>
        <dbReference type="ARBA" id="ARBA00022782"/>
    </source>
</evidence>
<dbReference type="GO" id="GO:1990837">
    <property type="term" value="F:sequence-specific double-stranded DNA binding"/>
    <property type="evidence" value="ECO:0007669"/>
    <property type="project" value="UniProtKB-ARBA"/>
</dbReference>
<keyword evidence="5" id="KW-0805">Transcription regulation</keyword>
<keyword evidence="2" id="KW-0217">Developmental protein</keyword>
<keyword evidence="4" id="KW-0221">Differentiation</keyword>
<evidence type="ECO:0000256" key="7">
    <source>
        <dbReference type="ARBA" id="ARBA00023242"/>
    </source>
</evidence>
<feature type="domain" description="Orange" evidence="14">
    <location>
        <begin position="102"/>
        <end position="135"/>
    </location>
</feature>
<dbReference type="Pfam" id="PF07527">
    <property type="entry name" value="Hairy_orange"/>
    <property type="match status" value="1"/>
</dbReference>
<keyword evidence="6" id="KW-0804">Transcription</keyword>
<evidence type="ECO:0000256" key="10">
    <source>
        <dbReference type="ARBA" id="ARBA00073426"/>
    </source>
</evidence>
<dbReference type="SMART" id="SM00511">
    <property type="entry name" value="ORANGE"/>
    <property type="match status" value="1"/>
</dbReference>
<evidence type="ECO:0000256" key="8">
    <source>
        <dbReference type="ARBA" id="ARBA00055708"/>
    </source>
</evidence>
<dbReference type="Gene3D" id="6.10.250.980">
    <property type="match status" value="1"/>
</dbReference>
<dbReference type="EMBL" id="JADWDJ010000015">
    <property type="protein sequence ID" value="KAG5269859.1"/>
    <property type="molecule type" value="Genomic_DNA"/>
</dbReference>
<proteinExistence type="predicted"/>
<feature type="domain" description="BHLH" evidence="13">
    <location>
        <begin position="35"/>
        <end position="87"/>
    </location>
</feature>
<name>A0AAV6G5K0_9TELE</name>
<gene>
    <name evidence="15" type="ORF">AALO_G00207010</name>
</gene>
<dbReference type="InterPro" id="IPR011598">
    <property type="entry name" value="bHLH_dom"/>
</dbReference>
<dbReference type="GO" id="GO:0005634">
    <property type="term" value="C:nucleus"/>
    <property type="evidence" value="ECO:0007669"/>
    <property type="project" value="UniProtKB-SubCell"/>
</dbReference>
<feature type="region of interest" description="Disordered" evidence="12">
    <location>
        <begin position="1"/>
        <end position="46"/>
    </location>
</feature>
<sequence>MLMSRGTDWREPYAAMGPSARAPGAEDGGYGIKHDRKTRKPLVEKRRRARINESLQELRMLLTDSELSAKMENAEVLEMTVKQVEQILQSRTQEGGQMGERYAAGYIQCMHEVHSFLSSCPGLDAALAAELLSHLLECMPLHREGLEHTLNDTLSDTLTDTLSDTLTDVLADTLSSAMTAHQLTGMVMAPPASSGEEEEEEESGSEEEDSDAFQPAPLAQDMWRPW</sequence>
<feature type="compositionally biased region" description="Acidic residues" evidence="12">
    <location>
        <begin position="195"/>
        <end position="211"/>
    </location>
</feature>
<evidence type="ECO:0000256" key="12">
    <source>
        <dbReference type="SAM" id="MobiDB-lite"/>
    </source>
</evidence>
<protein>
    <recommendedName>
        <fullName evidence="10">Transcription cofactor HES-6</fullName>
    </recommendedName>
    <alternativeName>
        <fullName evidence="11">Hairy and enhancer of split 6</fullName>
    </alternativeName>
</protein>
<organism evidence="15 16">
    <name type="scientific">Alosa alosa</name>
    <name type="common">allis shad</name>
    <dbReference type="NCBI Taxonomy" id="278164"/>
    <lineage>
        <taxon>Eukaryota</taxon>
        <taxon>Metazoa</taxon>
        <taxon>Chordata</taxon>
        <taxon>Craniata</taxon>
        <taxon>Vertebrata</taxon>
        <taxon>Euteleostomi</taxon>
        <taxon>Actinopterygii</taxon>
        <taxon>Neopterygii</taxon>
        <taxon>Teleostei</taxon>
        <taxon>Clupei</taxon>
        <taxon>Clupeiformes</taxon>
        <taxon>Clupeoidei</taxon>
        <taxon>Clupeidae</taxon>
        <taxon>Alosa</taxon>
    </lineage>
</organism>
<accession>A0AAV6G5K0</accession>
<comment type="function">
    <text evidence="8">Does not bind DNA itself but suppresses both HES1-mediated N box-dependent transcriptional repression and binding of HES1 to E box sequences. Also suppresses HES1-mediated inhibition of the heterodimer formed by ASCL1/MASH1 and TCF3/E47, allowing ASCL1 and TCF3 to up-regulate transcription in its presence. Promotes cell differentiation.</text>
</comment>
<dbReference type="SUPFAM" id="SSF47459">
    <property type="entry name" value="HLH, helix-loop-helix DNA-binding domain"/>
    <property type="match status" value="1"/>
</dbReference>
<dbReference type="PROSITE" id="PS50888">
    <property type="entry name" value="BHLH"/>
    <property type="match status" value="1"/>
</dbReference>
<evidence type="ECO:0000256" key="3">
    <source>
        <dbReference type="ARBA" id="ARBA00022491"/>
    </source>
</evidence>
<comment type="subcellular location">
    <subcellularLocation>
        <location evidence="1">Nucleus</location>
    </subcellularLocation>
</comment>
<dbReference type="PANTHER" id="PTHR10985">
    <property type="entry name" value="BASIC HELIX-LOOP-HELIX TRANSCRIPTION FACTOR, HES-RELATED"/>
    <property type="match status" value="1"/>
</dbReference>
<dbReference type="SMART" id="SM00353">
    <property type="entry name" value="HLH"/>
    <property type="match status" value="1"/>
</dbReference>
<evidence type="ECO:0000256" key="11">
    <source>
        <dbReference type="ARBA" id="ARBA00081410"/>
    </source>
</evidence>
<evidence type="ECO:0000256" key="9">
    <source>
        <dbReference type="ARBA" id="ARBA00064255"/>
    </source>
</evidence>
<evidence type="ECO:0000313" key="15">
    <source>
        <dbReference type="EMBL" id="KAG5269859.1"/>
    </source>
</evidence>
<dbReference type="GO" id="GO:0030154">
    <property type="term" value="P:cell differentiation"/>
    <property type="evidence" value="ECO:0007669"/>
    <property type="project" value="UniProtKB-KW"/>
</dbReference>
<dbReference type="AlphaFoldDB" id="A0AAV6G5K0"/>
<feature type="compositionally biased region" description="Basic residues" evidence="12">
    <location>
        <begin position="34"/>
        <end position="46"/>
    </location>
</feature>
<evidence type="ECO:0000256" key="6">
    <source>
        <dbReference type="ARBA" id="ARBA00023163"/>
    </source>
</evidence>
<keyword evidence="16" id="KW-1185">Reference proteome</keyword>
<dbReference type="Proteomes" id="UP000823561">
    <property type="component" value="Chromosome 15"/>
</dbReference>
<dbReference type="FunFam" id="4.10.280.10:FF:000081">
    <property type="entry name" value="transcription cofactor HES-6 isoform X1"/>
    <property type="match status" value="1"/>
</dbReference>
<keyword evidence="7" id="KW-0539">Nucleus</keyword>